<dbReference type="EMBL" id="JAFBBP010000001">
    <property type="protein sequence ID" value="MBM7491060.1"/>
    <property type="molecule type" value="Genomic_DNA"/>
</dbReference>
<gene>
    <name evidence="2" type="ORF">JOD64_002282</name>
</gene>
<feature type="domain" description="DUF4097" evidence="1">
    <location>
        <begin position="47"/>
        <end position="214"/>
    </location>
</feature>
<evidence type="ECO:0000259" key="1">
    <source>
        <dbReference type="Pfam" id="PF13349"/>
    </source>
</evidence>
<comment type="caution">
    <text evidence="2">The sequence shown here is derived from an EMBL/GenBank/DDBJ whole genome shotgun (WGS) entry which is preliminary data.</text>
</comment>
<evidence type="ECO:0000313" key="2">
    <source>
        <dbReference type="EMBL" id="MBM7491060.1"/>
    </source>
</evidence>
<dbReference type="InterPro" id="IPR025164">
    <property type="entry name" value="Toastrack_DUF4097"/>
</dbReference>
<dbReference type="Proteomes" id="UP000764837">
    <property type="component" value="Unassembled WGS sequence"/>
</dbReference>
<dbReference type="RefSeq" id="WP_204942192.1">
    <property type="nucleotide sequence ID" value="NZ_JAFBBP010000001.1"/>
</dbReference>
<protein>
    <submittedName>
        <fullName evidence="2">DUF4097 and DUF4098 domain-containing protein YvlB</fullName>
    </submittedName>
</protein>
<reference evidence="2 3" key="1">
    <citation type="submission" date="2021-01" db="EMBL/GenBank/DDBJ databases">
        <title>Sequencing the genomes of 1000 actinobacteria strains.</title>
        <authorList>
            <person name="Klenk H.-P."/>
        </authorList>
    </citation>
    <scope>NUCLEOTIDE SEQUENCE [LARGE SCALE GENOMIC DNA]</scope>
    <source>
        <strain evidence="2 3">DSM 100204</strain>
    </source>
</reference>
<keyword evidence="3" id="KW-1185">Reference proteome</keyword>
<proteinExistence type="predicted"/>
<sequence>MRKFDSPTPISTVLDIPAGRVRFIAADRVDTAVEILPADASNGRDVQVAEQTTVEYSDGVLRIEASAKNRYFGSSGSIEVTVQLPAGSRVEAKAASAELRGVGRFGDVAFEVAHGHIKLDEAASARLTTAAGDVSVGRLNGPAEISTRKGDIRVTEAVRGTVVLRTDAGELSVGAAHGVSAALDASTGFGRIHNALKNTEGTADLNIHATTGYGDVVARSL</sequence>
<dbReference type="Pfam" id="PF13349">
    <property type="entry name" value="DUF4097"/>
    <property type="match status" value="1"/>
</dbReference>
<name>A0ABS2LS90_9ACTN</name>
<accession>A0ABS2LS90</accession>
<evidence type="ECO:0000313" key="3">
    <source>
        <dbReference type="Proteomes" id="UP000764837"/>
    </source>
</evidence>
<organism evidence="2 3">
    <name type="scientific">Micromonospora luteifusca</name>
    <dbReference type="NCBI Taxonomy" id="709860"/>
    <lineage>
        <taxon>Bacteria</taxon>
        <taxon>Bacillati</taxon>
        <taxon>Actinomycetota</taxon>
        <taxon>Actinomycetes</taxon>
        <taxon>Micromonosporales</taxon>
        <taxon>Micromonosporaceae</taxon>
        <taxon>Micromonospora</taxon>
    </lineage>
</organism>
<dbReference type="Gene3D" id="2.160.20.120">
    <property type="match status" value="1"/>
</dbReference>